<protein>
    <submittedName>
        <fullName evidence="1">Uncharacterized protein</fullName>
    </submittedName>
</protein>
<reference evidence="2" key="1">
    <citation type="submission" date="2015-05" db="EMBL/GenBank/DDBJ databases">
        <authorList>
            <person name="Collingro A."/>
        </authorList>
    </citation>
    <scope>NUCLEOTIDE SEQUENCE [LARGE SCALE GENOMIC DNA]</scope>
    <source>
        <strain evidence="2">Ps</strain>
    </source>
</reference>
<accession>A0A0G7ZN86</accession>
<gene>
    <name evidence="1" type="ORF">HEPPS_03060</name>
</gene>
<organism evidence="1 2">
    <name type="scientific">Candidatus Hepatoplasma crinochetorum</name>
    <dbReference type="NCBI Taxonomy" id="295596"/>
    <lineage>
        <taxon>Bacteria</taxon>
        <taxon>Bacillati</taxon>
        <taxon>Mycoplasmatota</taxon>
        <taxon>Mollicutes</taxon>
        <taxon>Candidatus Hepatoplasmataceae</taxon>
        <taxon>Candidatus Hepatoplasma</taxon>
    </lineage>
</organism>
<dbReference type="Proteomes" id="UP000242141">
    <property type="component" value="Unassembled WGS sequence"/>
</dbReference>
<evidence type="ECO:0000313" key="2">
    <source>
        <dbReference type="Proteomes" id="UP000242141"/>
    </source>
</evidence>
<name>A0A0G7ZN86_9MOLU</name>
<evidence type="ECO:0000313" key="1">
    <source>
        <dbReference type="EMBL" id="CRX37101.1"/>
    </source>
</evidence>
<proteinExistence type="predicted"/>
<dbReference type="AlphaFoldDB" id="A0A0G7ZN86"/>
<dbReference type="EMBL" id="CWGI01000001">
    <property type="protein sequence ID" value="CRX37101.1"/>
    <property type="molecule type" value="Genomic_DNA"/>
</dbReference>
<keyword evidence="2" id="KW-1185">Reference proteome</keyword>
<sequence length="213" mass="23874">MEEKIKDISNNNIKISFSGWEIENIKSDDKENNIFKLANGEINYFLKFSKNNSKNICVSRDGKKYTFLSEDITLIDEAIGTIKEFINTYDPNQNDKYLGVWKKLNKYNPGFIEGMTTVQTIAGQTNTITSGDVKAHTHRLADRYVGSGNKSEGTNDNSTVVGFIDGYDENGNIVRIGQSHNEVGNLVPYSLNNSAQTNNFAAGLLTIKWVRIE</sequence>